<gene>
    <name evidence="3" type="ORF">DAY19_11490</name>
</gene>
<feature type="chain" id="PRO_5046052703" description="PpiC domain-containing protein" evidence="2">
    <location>
        <begin position="23"/>
        <end position="788"/>
    </location>
</feature>
<evidence type="ECO:0000313" key="4">
    <source>
        <dbReference type="Proteomes" id="UP000443582"/>
    </source>
</evidence>
<feature type="signal peptide" evidence="2">
    <location>
        <begin position="1"/>
        <end position="22"/>
    </location>
</feature>
<keyword evidence="4" id="KW-1185">Reference proteome</keyword>
<reference evidence="4" key="1">
    <citation type="journal article" date="2019" name="Int. J. Syst. Evol. Microbiol.">
        <title>Halobacteriovorax valvorus sp. nov., a novel prokaryotic predator isolated from coastal seawater of China.</title>
        <authorList>
            <person name="Chen M.-X."/>
        </authorList>
    </citation>
    <scope>NUCLEOTIDE SEQUENCE [LARGE SCALE GENOMIC DNA]</scope>
    <source>
        <strain evidence="4">BL9</strain>
    </source>
</reference>
<evidence type="ECO:0000256" key="1">
    <source>
        <dbReference type="SAM" id="MobiDB-lite"/>
    </source>
</evidence>
<accession>A0ABY0ICC6</accession>
<organism evidence="3 4">
    <name type="scientific">Halobacteriovorax vibrionivorans</name>
    <dbReference type="NCBI Taxonomy" id="2152716"/>
    <lineage>
        <taxon>Bacteria</taxon>
        <taxon>Pseudomonadati</taxon>
        <taxon>Bdellovibrionota</taxon>
        <taxon>Bacteriovoracia</taxon>
        <taxon>Bacteriovoracales</taxon>
        <taxon>Halobacteriovoraceae</taxon>
        <taxon>Halobacteriovorax</taxon>
    </lineage>
</organism>
<name>A0ABY0ICC6_9BACT</name>
<keyword evidence="2" id="KW-0732">Signal</keyword>
<comment type="caution">
    <text evidence="3">The sequence shown here is derived from an EMBL/GenBank/DDBJ whole genome shotgun (WGS) entry which is preliminary data.</text>
</comment>
<evidence type="ECO:0008006" key="5">
    <source>
        <dbReference type="Google" id="ProtNLM"/>
    </source>
</evidence>
<sequence length="788" mass="89180">MRIKLTIVSSLIIALLAQSTLAFVPTSNYELDLNVIETRCLEFGDLDILDQTNERALCEIVTSSPACENIEAERKRQCDPSLIVDTNAGVEFISCLKGLWGSAVEFMKFIGSVIEYAIDSETRQEKNEELVNTMESAKHFLAMEWSRSLSETDGWGPIHYMNAAKHFSGTMGKVIYNMLEEMYFSMQENYACLNPAARTQALCQFAGSVLIPPAIVMAKVAKFLINRGRTISSISKRSDNSHNEELDSTLLSKNELDDNKSEFNNYDEETANTTMPFKHEANLLSRLELTYARRVEQNPKDINRLSNNAVSVIEGVTRKLGIPTRKDTITIDGKNSDRLVVTKDDLLKSSTPAAKQLLKLLEESKLSNLIIAPEAMMRMKKVLYRSEKGPENMFLSAKGLQSALLKIGNEKRQSLPTTPYLQRAMKSPGDKEIEDLASKLNEEGFAVRVITLKRKVKDKKTNEEREIRTKALQFNQYAADRNHPGVLKLQRFRNDDFRQKILFYPDTYVGAAGQSNRGTRAVSFNFSNLDELLQGHHQNTVPHEFRHAKFEYNRSKGRESVYDLRVKHAKEDGKLHDGKAYTNYFSMEEVYNHSQDIYHVARSITRNADPESALKQISGKTNVISSITRGFRAQNDSLNMNMAFDIESAPLKFPEKNKGFTVQIGNDSAITAIKDNNGYYSVVVKDADVYHTIPMVSPESQQVLNRFINQTIAAKSKNDFNGLRQELKTIFGHVKEKNEKRRDLLNKLEPKAKELRELIASGDINDLKIAQIKELSRQIAQISKGRAP</sequence>
<feature type="compositionally biased region" description="Basic and acidic residues" evidence="1">
    <location>
        <begin position="236"/>
        <end position="245"/>
    </location>
</feature>
<feature type="region of interest" description="Disordered" evidence="1">
    <location>
        <begin position="234"/>
        <end position="263"/>
    </location>
</feature>
<proteinExistence type="predicted"/>
<dbReference type="RefSeq" id="WP_115362575.1">
    <property type="nucleotide sequence ID" value="NZ_QDKL01000003.1"/>
</dbReference>
<dbReference type="Proteomes" id="UP000443582">
    <property type="component" value="Unassembled WGS sequence"/>
</dbReference>
<evidence type="ECO:0000313" key="3">
    <source>
        <dbReference type="EMBL" id="RZF20601.1"/>
    </source>
</evidence>
<dbReference type="EMBL" id="QDKL01000003">
    <property type="protein sequence ID" value="RZF20601.1"/>
    <property type="molecule type" value="Genomic_DNA"/>
</dbReference>
<protein>
    <recommendedName>
        <fullName evidence="5">PpiC domain-containing protein</fullName>
    </recommendedName>
</protein>
<evidence type="ECO:0000256" key="2">
    <source>
        <dbReference type="SAM" id="SignalP"/>
    </source>
</evidence>